<comment type="similarity">
    <text evidence="1">Belongs to the 5'(3')-deoxyribonucleotidase family.</text>
</comment>
<dbReference type="Proteomes" id="UP001524478">
    <property type="component" value="Unassembled WGS sequence"/>
</dbReference>
<dbReference type="Pfam" id="PF06941">
    <property type="entry name" value="NT5C"/>
    <property type="match status" value="1"/>
</dbReference>
<gene>
    <name evidence="2" type="ORF">NE686_17715</name>
</gene>
<dbReference type="Gene3D" id="3.40.50.1000">
    <property type="entry name" value="HAD superfamily/HAD-like"/>
    <property type="match status" value="1"/>
</dbReference>
<evidence type="ECO:0008006" key="4">
    <source>
        <dbReference type="Google" id="ProtNLM"/>
    </source>
</evidence>
<proteinExistence type="inferred from homology"/>
<evidence type="ECO:0000313" key="2">
    <source>
        <dbReference type="EMBL" id="MCQ4924942.1"/>
    </source>
</evidence>
<reference evidence="2 3" key="1">
    <citation type="submission" date="2022-06" db="EMBL/GenBank/DDBJ databases">
        <title>Isolation of gut microbiota from human fecal samples.</title>
        <authorList>
            <person name="Pamer E.G."/>
            <person name="Barat B."/>
            <person name="Waligurski E."/>
            <person name="Medina S."/>
            <person name="Paddock L."/>
            <person name="Mostad J."/>
        </authorList>
    </citation>
    <scope>NUCLEOTIDE SEQUENCE [LARGE SCALE GENOMIC DNA]</scope>
    <source>
        <strain evidence="2 3">DFI.7.95</strain>
    </source>
</reference>
<evidence type="ECO:0000313" key="3">
    <source>
        <dbReference type="Proteomes" id="UP001524478"/>
    </source>
</evidence>
<organism evidence="2 3">
    <name type="scientific">Tissierella carlieri</name>
    <dbReference type="NCBI Taxonomy" id="689904"/>
    <lineage>
        <taxon>Bacteria</taxon>
        <taxon>Bacillati</taxon>
        <taxon>Bacillota</taxon>
        <taxon>Tissierellia</taxon>
        <taxon>Tissierellales</taxon>
        <taxon>Tissierellaceae</taxon>
        <taxon>Tissierella</taxon>
    </lineage>
</organism>
<name>A0ABT1SEM3_9FIRM</name>
<dbReference type="InterPro" id="IPR036412">
    <property type="entry name" value="HAD-like_sf"/>
</dbReference>
<protein>
    <recommendedName>
        <fullName evidence="4">Nucleotidase</fullName>
    </recommendedName>
</protein>
<dbReference type="EMBL" id="JANGAC010000017">
    <property type="protein sequence ID" value="MCQ4924942.1"/>
    <property type="molecule type" value="Genomic_DNA"/>
</dbReference>
<dbReference type="RefSeq" id="WP_256312533.1">
    <property type="nucleotide sequence ID" value="NZ_JANGAC010000017.1"/>
</dbReference>
<comment type="caution">
    <text evidence="2">The sequence shown here is derived from an EMBL/GenBank/DDBJ whole genome shotgun (WGS) entry which is preliminary data.</text>
</comment>
<keyword evidence="3" id="KW-1185">Reference proteome</keyword>
<dbReference type="InterPro" id="IPR010708">
    <property type="entry name" value="5'(3')-deoxyribonucleotidase"/>
</dbReference>
<dbReference type="InterPro" id="IPR023214">
    <property type="entry name" value="HAD_sf"/>
</dbReference>
<accession>A0ABT1SEM3</accession>
<evidence type="ECO:0000256" key="1">
    <source>
        <dbReference type="ARBA" id="ARBA00009589"/>
    </source>
</evidence>
<sequence length="180" mass="21009">MLNLRDEIIAIDICNTIANISEELNIRLGRNPDPNVYFHPGLVDKPNFFEENLDIFLNAKPIGNSVEVLKQLSIHNHIMYITARPKIAEFVTRVWLKKNGYPLSKIYFTNDKVEIASSLGITLAIDDAPFEIERYINAGFKVLVKKQSYNSDFNNRFEWDDINYWRVVRSEKVEKSTRRE</sequence>
<dbReference type="SUPFAM" id="SSF56784">
    <property type="entry name" value="HAD-like"/>
    <property type="match status" value="1"/>
</dbReference>